<dbReference type="InterPro" id="IPR014031">
    <property type="entry name" value="Ketoacyl_synth_C"/>
</dbReference>
<proteinExistence type="inferred from homology"/>
<organism evidence="5 6">
    <name type="scientific">Micromonospora zhanjiangensis</name>
    <dbReference type="NCBI Taxonomy" id="1522057"/>
    <lineage>
        <taxon>Bacteria</taxon>
        <taxon>Bacillati</taxon>
        <taxon>Actinomycetota</taxon>
        <taxon>Actinomycetes</taxon>
        <taxon>Micromonosporales</taxon>
        <taxon>Micromonosporaceae</taxon>
        <taxon>Micromonospora</taxon>
    </lineage>
</organism>
<dbReference type="InterPro" id="IPR016039">
    <property type="entry name" value="Thiolase-like"/>
</dbReference>
<evidence type="ECO:0000256" key="3">
    <source>
        <dbReference type="RuleBase" id="RU003694"/>
    </source>
</evidence>
<evidence type="ECO:0000259" key="4">
    <source>
        <dbReference type="PROSITE" id="PS52004"/>
    </source>
</evidence>
<protein>
    <submittedName>
        <fullName evidence="5">Beta-ketoacyl-[acyl-carrier-protein] synthase family protein</fullName>
    </submittedName>
</protein>
<dbReference type="InterPro" id="IPR000794">
    <property type="entry name" value="Beta-ketoacyl_synthase"/>
</dbReference>
<name>A0ABV8KPC6_9ACTN</name>
<evidence type="ECO:0000313" key="5">
    <source>
        <dbReference type="EMBL" id="MFC4107937.1"/>
    </source>
</evidence>
<feature type="domain" description="Ketosynthase family 3 (KS3)" evidence="4">
    <location>
        <begin position="7"/>
        <end position="405"/>
    </location>
</feature>
<dbReference type="PROSITE" id="PS52004">
    <property type="entry name" value="KS3_2"/>
    <property type="match status" value="1"/>
</dbReference>
<dbReference type="Pfam" id="PF00109">
    <property type="entry name" value="ketoacyl-synt"/>
    <property type="match status" value="1"/>
</dbReference>
<comment type="caution">
    <text evidence="5">The sequence shown here is derived from an EMBL/GenBank/DDBJ whole genome shotgun (WGS) entry which is preliminary data.</text>
</comment>
<keyword evidence="2 3" id="KW-0808">Transferase</keyword>
<keyword evidence="6" id="KW-1185">Reference proteome</keyword>
<dbReference type="SMART" id="SM00825">
    <property type="entry name" value="PKS_KS"/>
    <property type="match status" value="1"/>
</dbReference>
<dbReference type="PANTHER" id="PTHR11712:SF336">
    <property type="entry name" value="3-OXOACYL-[ACYL-CARRIER-PROTEIN] SYNTHASE, MITOCHONDRIAL"/>
    <property type="match status" value="1"/>
</dbReference>
<evidence type="ECO:0000256" key="1">
    <source>
        <dbReference type="ARBA" id="ARBA00008467"/>
    </source>
</evidence>
<dbReference type="RefSeq" id="WP_377547541.1">
    <property type="nucleotide sequence ID" value="NZ_JBHSBN010000012.1"/>
</dbReference>
<evidence type="ECO:0000313" key="6">
    <source>
        <dbReference type="Proteomes" id="UP001595868"/>
    </source>
</evidence>
<sequence length="407" mass="42516">MSAESTRRRVVITGLGVISSIGTGADEFARAVRAGRSGVGPVRAFDTEGFEHRNGCEVPDFDPAAWIDRLDPGELGRASQLAVAGARLALADARLAPAYLRARPAIVAVGTTSGETREVELALRHQLTTGTTDLDPGAARRARSGRLSADIAREFDLTEVEAVTVPTACAAGNYAIGYGYDAIADGDAELALCGGVDAMVRTNFVGFHRLGTLAPAECAPFDRDRQGVLIGEGSGMLVLEHLDAARARGARIYAEVLGYGLSCDSHHAVSPDRDGVANCIARAHADAGVAPDDVDFISAHGTGTRTNDLTEVAAIRQVFGDRLPPTVSVKSMLGHAMGAASALAAIACALALTEGFIPPTINHRHPDPEIDIDCVPNRARPARLRRVQNNALAFGGNNAVLLLGAYS</sequence>
<dbReference type="Gene3D" id="3.40.47.10">
    <property type="match status" value="2"/>
</dbReference>
<gene>
    <name evidence="5" type="ORF">ACFOX0_18650</name>
</gene>
<dbReference type="EMBL" id="JBHSBN010000012">
    <property type="protein sequence ID" value="MFC4107937.1"/>
    <property type="molecule type" value="Genomic_DNA"/>
</dbReference>
<dbReference type="InterPro" id="IPR014030">
    <property type="entry name" value="Ketoacyl_synth_N"/>
</dbReference>
<dbReference type="InterPro" id="IPR020841">
    <property type="entry name" value="PKS_Beta-ketoAc_synthase_dom"/>
</dbReference>
<comment type="similarity">
    <text evidence="1 3">Belongs to the thiolase-like superfamily. Beta-ketoacyl-ACP synthases family.</text>
</comment>
<evidence type="ECO:0000256" key="2">
    <source>
        <dbReference type="ARBA" id="ARBA00022679"/>
    </source>
</evidence>
<accession>A0ABV8KPC6</accession>
<reference evidence="6" key="1">
    <citation type="journal article" date="2019" name="Int. J. Syst. Evol. Microbiol.">
        <title>The Global Catalogue of Microorganisms (GCM) 10K type strain sequencing project: providing services to taxonomists for standard genome sequencing and annotation.</title>
        <authorList>
            <consortium name="The Broad Institute Genomics Platform"/>
            <consortium name="The Broad Institute Genome Sequencing Center for Infectious Disease"/>
            <person name="Wu L."/>
            <person name="Ma J."/>
        </authorList>
    </citation>
    <scope>NUCLEOTIDE SEQUENCE [LARGE SCALE GENOMIC DNA]</scope>
    <source>
        <strain evidence="6">2902at01</strain>
    </source>
</reference>
<dbReference type="Proteomes" id="UP001595868">
    <property type="component" value="Unassembled WGS sequence"/>
</dbReference>
<dbReference type="SUPFAM" id="SSF53901">
    <property type="entry name" value="Thiolase-like"/>
    <property type="match status" value="2"/>
</dbReference>
<dbReference type="CDD" id="cd00834">
    <property type="entry name" value="KAS_I_II"/>
    <property type="match status" value="1"/>
</dbReference>
<dbReference type="Pfam" id="PF02801">
    <property type="entry name" value="Ketoacyl-synt_C"/>
    <property type="match status" value="1"/>
</dbReference>
<dbReference type="PANTHER" id="PTHR11712">
    <property type="entry name" value="POLYKETIDE SYNTHASE-RELATED"/>
    <property type="match status" value="1"/>
</dbReference>